<dbReference type="VEuPathDB" id="FungiDB:HpaG804912"/>
<reference evidence="1" key="2">
    <citation type="journal article" date="2014" name="PLoS Pathog.">
        <title>Expression profiling during arabidopsis/downy mildew interaction reveals a highly-expressed effector that attenuates responses to salicylic acid.</title>
        <authorList>
            <person name="Asai S."/>
            <person name="Rallapalli G."/>
            <person name="Piquerez S.J.M."/>
            <person name="Caillaud M.C."/>
            <person name="Furzer O.J."/>
            <person name="Ishaque N."/>
            <person name="Wirthmueller L."/>
            <person name="Fabro G."/>
            <person name="Shirasu K."/>
            <person name="Jones J.D.G."/>
        </authorList>
    </citation>
    <scope>NUCLEOTIDE SEQUENCE</scope>
    <source>
        <strain evidence="1">Emoy2</strain>
    </source>
</reference>
<dbReference type="EMBL" id="AB922216">
    <property type="protein sequence ID" value="BAP68791.1"/>
    <property type="molecule type" value="mRNA"/>
</dbReference>
<name>M4BF43_HYAAE</name>
<organism evidence="2 3">
    <name type="scientific">Hyaloperonospora arabidopsidis (strain Emoy2)</name>
    <name type="common">Downy mildew agent</name>
    <name type="synonym">Peronospora arabidopsidis</name>
    <dbReference type="NCBI Taxonomy" id="559515"/>
    <lineage>
        <taxon>Eukaryota</taxon>
        <taxon>Sar</taxon>
        <taxon>Stramenopiles</taxon>
        <taxon>Oomycota</taxon>
        <taxon>Peronosporomycetes</taxon>
        <taxon>Peronosporales</taxon>
        <taxon>Peronosporaceae</taxon>
        <taxon>Hyaloperonospora</taxon>
    </lineage>
</organism>
<accession>M4BF43</accession>
<reference evidence="3" key="1">
    <citation type="journal article" date="2010" name="Science">
        <title>Signatures of adaptation to obligate biotrophy in the Hyaloperonospora arabidopsidis genome.</title>
        <authorList>
            <person name="Baxter L."/>
            <person name="Tripathy S."/>
            <person name="Ishaque N."/>
            <person name="Boot N."/>
            <person name="Cabral A."/>
            <person name="Kemen E."/>
            <person name="Thines M."/>
            <person name="Ah-Fong A."/>
            <person name="Anderson R."/>
            <person name="Badejoko W."/>
            <person name="Bittner-Eddy P."/>
            <person name="Boore J.L."/>
            <person name="Chibucos M.C."/>
            <person name="Coates M."/>
            <person name="Dehal P."/>
            <person name="Delehaunty K."/>
            <person name="Dong S."/>
            <person name="Downton P."/>
            <person name="Dumas B."/>
            <person name="Fabro G."/>
            <person name="Fronick C."/>
            <person name="Fuerstenberg S.I."/>
            <person name="Fulton L."/>
            <person name="Gaulin E."/>
            <person name="Govers F."/>
            <person name="Hughes L."/>
            <person name="Humphray S."/>
            <person name="Jiang R.H."/>
            <person name="Judelson H."/>
            <person name="Kamoun S."/>
            <person name="Kyung K."/>
            <person name="Meijer H."/>
            <person name="Minx P."/>
            <person name="Morris P."/>
            <person name="Nelson J."/>
            <person name="Phuntumart V."/>
            <person name="Qutob D."/>
            <person name="Rehmany A."/>
            <person name="Rougon-Cardoso A."/>
            <person name="Ryden P."/>
            <person name="Torto-Alalibo T."/>
            <person name="Studholme D."/>
            <person name="Wang Y."/>
            <person name="Win J."/>
            <person name="Wood J."/>
            <person name="Clifton S.W."/>
            <person name="Rogers J."/>
            <person name="Van den Ackerveken G."/>
            <person name="Jones J.D."/>
            <person name="McDowell J.M."/>
            <person name="Beynon J."/>
            <person name="Tyler B.M."/>
        </authorList>
    </citation>
    <scope>NUCLEOTIDE SEQUENCE [LARGE SCALE GENOMIC DNA]</scope>
    <source>
        <strain evidence="3">Emoy2</strain>
    </source>
</reference>
<sequence>MRLVYGVLLPGVIIFVSSGNLLYARAVEGDETNVVARRFLQHVPAAATVKEAGSLTKLIDFVKELFEKPLHPDITIREVKNVLTRVQTTKTNNGENYADLAVHARKAYRNHLRAVLNQWKKSSKEKTESFMGSTEYKDFCALVREANRYFPKEHAFDEYTLIKNSLRKNKFKKIVLKGYANNDANGAEYHKLLFP</sequence>
<dbReference type="InParanoid" id="M4BF43"/>
<dbReference type="Proteomes" id="UP000011713">
    <property type="component" value="Unassembled WGS sequence"/>
</dbReference>
<dbReference type="EMBL" id="JH598194">
    <property type="status" value="NOT_ANNOTATED_CDS"/>
    <property type="molecule type" value="Genomic_DNA"/>
</dbReference>
<dbReference type="EnsemblProtists" id="HpaT804912">
    <property type="protein sequence ID" value="HpaP804912"/>
    <property type="gene ID" value="HpaG804912"/>
</dbReference>
<reference evidence="2" key="3">
    <citation type="submission" date="2015-06" db="UniProtKB">
        <authorList>
            <consortium name="EnsemblProtists"/>
        </authorList>
    </citation>
    <scope>IDENTIFICATION</scope>
    <source>
        <strain evidence="2">Emoy2</strain>
    </source>
</reference>
<evidence type="ECO:0000313" key="2">
    <source>
        <dbReference type="EnsemblProtists" id="HpaP804912"/>
    </source>
</evidence>
<gene>
    <name evidence="1" type="primary">HaRxL57b</name>
</gene>
<keyword evidence="3" id="KW-1185">Reference proteome</keyword>
<evidence type="ECO:0000313" key="3">
    <source>
        <dbReference type="Proteomes" id="UP000011713"/>
    </source>
</evidence>
<dbReference type="HOGENOM" id="CLU_1398753_0_0_1"/>
<dbReference type="AlphaFoldDB" id="M4BF43"/>
<evidence type="ECO:0000313" key="1">
    <source>
        <dbReference type="EMBL" id="BAP68791.1"/>
    </source>
</evidence>
<proteinExistence type="evidence at transcript level"/>
<protein>
    <submittedName>
        <fullName evidence="1">RxLR effector candidate protein</fullName>
    </submittedName>
</protein>